<keyword evidence="2" id="KW-1185">Reference proteome</keyword>
<comment type="caution">
    <text evidence="1">The sequence shown here is derived from an EMBL/GenBank/DDBJ whole genome shotgun (WGS) entry which is preliminary data.</text>
</comment>
<dbReference type="RefSeq" id="WP_272742376.1">
    <property type="nucleotide sequence ID" value="NZ_JAQQKW010000011.1"/>
</dbReference>
<organism evidence="1 2">
    <name type="scientific">Asticcacaulis currens</name>
    <dbReference type="NCBI Taxonomy" id="2984210"/>
    <lineage>
        <taxon>Bacteria</taxon>
        <taxon>Pseudomonadati</taxon>
        <taxon>Pseudomonadota</taxon>
        <taxon>Alphaproteobacteria</taxon>
        <taxon>Caulobacterales</taxon>
        <taxon>Caulobacteraceae</taxon>
        <taxon>Asticcacaulis</taxon>
    </lineage>
</organism>
<evidence type="ECO:0000313" key="1">
    <source>
        <dbReference type="EMBL" id="MDC7695716.1"/>
    </source>
</evidence>
<evidence type="ECO:0000313" key="2">
    <source>
        <dbReference type="Proteomes" id="UP001216595"/>
    </source>
</evidence>
<accession>A0ABT5IHN8</accession>
<protein>
    <submittedName>
        <fullName evidence="1">Uncharacterized protein</fullName>
    </submittedName>
</protein>
<gene>
    <name evidence="1" type="ORF">PQU94_15675</name>
</gene>
<name>A0ABT5IHN8_9CAUL</name>
<dbReference type="EMBL" id="JAQQKW010000011">
    <property type="protein sequence ID" value="MDC7695716.1"/>
    <property type="molecule type" value="Genomic_DNA"/>
</dbReference>
<proteinExistence type="predicted"/>
<reference evidence="1 2" key="1">
    <citation type="submission" date="2023-01" db="EMBL/GenBank/DDBJ databases">
        <title>Novel species of the genus Asticcacaulis isolated from rivers.</title>
        <authorList>
            <person name="Lu H."/>
        </authorList>
    </citation>
    <scope>NUCLEOTIDE SEQUENCE [LARGE SCALE GENOMIC DNA]</scope>
    <source>
        <strain evidence="1 2">DXS10W</strain>
    </source>
</reference>
<sequence length="54" mass="6248">MSAYESEFRAEVEAALKEANAPDAVWVTHEEVKANMERQRQAFLIRLREAEPKT</sequence>
<dbReference type="Proteomes" id="UP001216595">
    <property type="component" value="Unassembled WGS sequence"/>
</dbReference>